<dbReference type="Gene3D" id="3.20.20.210">
    <property type="match status" value="1"/>
</dbReference>
<dbReference type="InterPro" id="IPR038071">
    <property type="entry name" value="UROD/MetE-like_sf"/>
</dbReference>
<dbReference type="AlphaFoldDB" id="A0A855X101"/>
<dbReference type="Pfam" id="PF01208">
    <property type="entry name" value="URO-D"/>
    <property type="match status" value="1"/>
</dbReference>
<name>A0A855X101_9BACT</name>
<reference evidence="2 3" key="1">
    <citation type="journal article" date="2018" name="ISME J.">
        <title>A methanotrophic archaeon couples anaerobic oxidation of methane to Fe(III) reduction.</title>
        <authorList>
            <person name="Cai C."/>
            <person name="Leu A.O."/>
            <person name="Xie G.J."/>
            <person name="Guo J."/>
            <person name="Feng Y."/>
            <person name="Zhao J.X."/>
            <person name="Tyson G.W."/>
            <person name="Yuan Z."/>
            <person name="Hu S."/>
        </authorList>
    </citation>
    <scope>NUCLEOTIDE SEQUENCE [LARGE SCALE GENOMIC DNA]</scope>
    <source>
        <strain evidence="2">FeB_12</strain>
    </source>
</reference>
<dbReference type="InterPro" id="IPR000257">
    <property type="entry name" value="Uroporphyrinogen_deCOase"/>
</dbReference>
<organism evidence="2 3">
    <name type="scientific">candidate division GN15 bacterium</name>
    <dbReference type="NCBI Taxonomy" id="2072418"/>
    <lineage>
        <taxon>Bacteria</taxon>
        <taxon>candidate division GN15</taxon>
    </lineage>
</organism>
<feature type="domain" description="Uroporphyrinogen decarboxylase (URO-D)" evidence="1">
    <location>
        <begin position="29"/>
        <end position="328"/>
    </location>
</feature>
<evidence type="ECO:0000313" key="3">
    <source>
        <dbReference type="Proteomes" id="UP000250918"/>
    </source>
</evidence>
<dbReference type="GO" id="GO:0006779">
    <property type="term" value="P:porphyrin-containing compound biosynthetic process"/>
    <property type="evidence" value="ECO:0007669"/>
    <property type="project" value="InterPro"/>
</dbReference>
<dbReference type="PANTHER" id="PTHR47099:SF1">
    <property type="entry name" value="METHYLCOBAMIDE:COM METHYLTRANSFERASE MTBA"/>
    <property type="match status" value="1"/>
</dbReference>
<evidence type="ECO:0000259" key="1">
    <source>
        <dbReference type="Pfam" id="PF01208"/>
    </source>
</evidence>
<protein>
    <recommendedName>
        <fullName evidence="1">Uroporphyrinogen decarboxylase (URO-D) domain-containing protein</fullName>
    </recommendedName>
</protein>
<dbReference type="InterPro" id="IPR052024">
    <property type="entry name" value="Methanogen_methyltrans"/>
</dbReference>
<gene>
    <name evidence="2" type="ORF">C3F09_10920</name>
</gene>
<evidence type="ECO:0000313" key="2">
    <source>
        <dbReference type="EMBL" id="PWB68864.1"/>
    </source>
</evidence>
<dbReference type="EMBL" id="PQAP01000187">
    <property type="protein sequence ID" value="PWB68864.1"/>
    <property type="molecule type" value="Genomic_DNA"/>
</dbReference>
<dbReference type="PANTHER" id="PTHR47099">
    <property type="entry name" value="METHYLCOBAMIDE:COM METHYLTRANSFERASE MTBA"/>
    <property type="match status" value="1"/>
</dbReference>
<sequence length="332" mass="38169">MAKLSHHDRLHMILAGERPDRFAASFWRHFFHLEHTADGTADAMLWFQKEFDWDFMKVNPRADYHVQDWGVKLRYSTRELENHVKLSFPVTKIDDWAKIKPLPPTSPTLAEHLKLVSILRHRSGRELPILMTVFTPLSIAGRMVAERRTLVEHLHSAPETIHVALRAITATFVQFVSELRNAGADGLFFATTHWASSDLLTWREYEEFGVPYDLEVIRAAEPDALNLLHVCDSNNYLTQLVTLGYPARMVNWDASDPTNLPLDTAVEQMPDKTLVGGVDYRGWLKRSRPDEMPHFICELKRQFEPRQLIIAPGCAVEPGTDMNNLRAIRQQL</sequence>
<dbReference type="SUPFAM" id="SSF51726">
    <property type="entry name" value="UROD/MetE-like"/>
    <property type="match status" value="1"/>
</dbReference>
<accession>A0A855X101</accession>
<proteinExistence type="predicted"/>
<dbReference type="Proteomes" id="UP000250918">
    <property type="component" value="Unassembled WGS sequence"/>
</dbReference>
<comment type="caution">
    <text evidence="2">The sequence shown here is derived from an EMBL/GenBank/DDBJ whole genome shotgun (WGS) entry which is preliminary data.</text>
</comment>
<dbReference type="GO" id="GO:0004853">
    <property type="term" value="F:uroporphyrinogen decarboxylase activity"/>
    <property type="evidence" value="ECO:0007669"/>
    <property type="project" value="InterPro"/>
</dbReference>